<sequence length="143" mass="15621">MVIRAKESAHVLCEPRASVEGGGVQQEKEEEEECPPVPAAAPGPPSRRVDTLALYSCRLAPERIVSPSIGSKVLEQVHVGTKHSGCVDGSCRYGKQLRRRARIRNGAFLDSNTAFSTLSRVPLFRLLTSSFLEFHIANLLATH</sequence>
<reference evidence="2 3" key="2">
    <citation type="submission" date="2018-11" db="EMBL/GenBank/DDBJ databases">
        <authorList>
            <consortium name="Pathogen Informatics"/>
        </authorList>
    </citation>
    <scope>NUCLEOTIDE SEQUENCE [LARGE SCALE GENOMIC DNA]</scope>
</reference>
<dbReference type="WBParaSite" id="SBAD_0000708601-mRNA-1">
    <property type="protein sequence ID" value="SBAD_0000708601-mRNA-1"/>
    <property type="gene ID" value="SBAD_0000708601"/>
</dbReference>
<evidence type="ECO:0000256" key="1">
    <source>
        <dbReference type="SAM" id="MobiDB-lite"/>
    </source>
</evidence>
<accession>A0A183IT76</accession>
<feature type="compositionally biased region" description="Pro residues" evidence="1">
    <location>
        <begin position="35"/>
        <end position="45"/>
    </location>
</feature>
<dbReference type="AlphaFoldDB" id="A0A183IT76"/>
<feature type="region of interest" description="Disordered" evidence="1">
    <location>
        <begin position="16"/>
        <end position="46"/>
    </location>
</feature>
<reference evidence="4" key="1">
    <citation type="submission" date="2016-06" db="UniProtKB">
        <authorList>
            <consortium name="WormBaseParasite"/>
        </authorList>
    </citation>
    <scope>IDENTIFICATION</scope>
</reference>
<evidence type="ECO:0000313" key="2">
    <source>
        <dbReference type="EMBL" id="VDP10902.1"/>
    </source>
</evidence>
<protein>
    <submittedName>
        <fullName evidence="2 4">Uncharacterized protein</fullName>
    </submittedName>
</protein>
<gene>
    <name evidence="2" type="ORF">SBAD_LOCUS6823</name>
</gene>
<keyword evidence="3" id="KW-1185">Reference proteome</keyword>
<dbReference type="Proteomes" id="UP000270296">
    <property type="component" value="Unassembled WGS sequence"/>
</dbReference>
<evidence type="ECO:0000313" key="4">
    <source>
        <dbReference type="WBParaSite" id="SBAD_0000708601-mRNA-1"/>
    </source>
</evidence>
<organism evidence="4">
    <name type="scientific">Soboliphyme baturini</name>
    <dbReference type="NCBI Taxonomy" id="241478"/>
    <lineage>
        <taxon>Eukaryota</taxon>
        <taxon>Metazoa</taxon>
        <taxon>Ecdysozoa</taxon>
        <taxon>Nematoda</taxon>
        <taxon>Enoplea</taxon>
        <taxon>Dorylaimia</taxon>
        <taxon>Dioctophymatida</taxon>
        <taxon>Dioctophymatoidea</taxon>
        <taxon>Soboliphymatidae</taxon>
        <taxon>Soboliphyme</taxon>
    </lineage>
</organism>
<name>A0A183IT76_9BILA</name>
<proteinExistence type="predicted"/>
<evidence type="ECO:0000313" key="3">
    <source>
        <dbReference type="Proteomes" id="UP000270296"/>
    </source>
</evidence>
<dbReference type="EMBL" id="UZAM01010074">
    <property type="protein sequence ID" value="VDP10902.1"/>
    <property type="molecule type" value="Genomic_DNA"/>
</dbReference>